<organism evidence="2 3">
    <name type="scientific">Flavobacterium ardleyense</name>
    <dbReference type="NCBI Taxonomy" id="2038737"/>
    <lineage>
        <taxon>Bacteria</taxon>
        <taxon>Pseudomonadati</taxon>
        <taxon>Bacteroidota</taxon>
        <taxon>Flavobacteriia</taxon>
        <taxon>Flavobacteriales</taxon>
        <taxon>Flavobacteriaceae</taxon>
        <taxon>Flavobacterium</taxon>
    </lineage>
</organism>
<accession>A0ABW5ZCR7</accession>
<reference evidence="3" key="1">
    <citation type="journal article" date="2019" name="Int. J. Syst. Evol. Microbiol.">
        <title>The Global Catalogue of Microorganisms (GCM) 10K type strain sequencing project: providing services to taxonomists for standard genome sequencing and annotation.</title>
        <authorList>
            <consortium name="The Broad Institute Genomics Platform"/>
            <consortium name="The Broad Institute Genome Sequencing Center for Infectious Disease"/>
            <person name="Wu L."/>
            <person name="Ma J."/>
        </authorList>
    </citation>
    <scope>NUCLEOTIDE SEQUENCE [LARGE SCALE GENOMIC DNA]</scope>
    <source>
        <strain evidence="3">KCTC 52644</strain>
    </source>
</reference>
<feature type="transmembrane region" description="Helical" evidence="1">
    <location>
        <begin position="21"/>
        <end position="42"/>
    </location>
</feature>
<evidence type="ECO:0000313" key="3">
    <source>
        <dbReference type="Proteomes" id="UP001597549"/>
    </source>
</evidence>
<gene>
    <name evidence="2" type="ORF">ACFSX9_15455</name>
</gene>
<feature type="transmembrane region" description="Helical" evidence="1">
    <location>
        <begin position="54"/>
        <end position="72"/>
    </location>
</feature>
<keyword evidence="1" id="KW-0812">Transmembrane</keyword>
<dbReference type="EMBL" id="JBHUOL010000022">
    <property type="protein sequence ID" value="MFD2910126.1"/>
    <property type="molecule type" value="Genomic_DNA"/>
</dbReference>
<comment type="caution">
    <text evidence="2">The sequence shown here is derived from an EMBL/GenBank/DDBJ whole genome shotgun (WGS) entry which is preliminary data.</text>
</comment>
<keyword evidence="1" id="KW-0472">Membrane</keyword>
<sequence length="178" mass="21084">MEEIELTEQDKIYLSKEYKNYEIGMFVSIFVLLFLFIAFIYFNFINKALNEIDGLSVAFQSLGLGVLTYISFKGIERNRMVKAALFNQKKISGNFKIIGKEIKNNEAPDNVLEYVIKIFSEIENKNKYIFLSTVDYQKMDMDELIYIEYFKPSDLIKALHYKNEKIAYKRYQIYNSDK</sequence>
<evidence type="ECO:0000256" key="1">
    <source>
        <dbReference type="SAM" id="Phobius"/>
    </source>
</evidence>
<dbReference type="RefSeq" id="WP_379809304.1">
    <property type="nucleotide sequence ID" value="NZ_JBHUOL010000022.1"/>
</dbReference>
<keyword evidence="1" id="KW-1133">Transmembrane helix</keyword>
<keyword evidence="3" id="KW-1185">Reference proteome</keyword>
<name>A0ABW5ZCR7_9FLAO</name>
<dbReference type="Proteomes" id="UP001597549">
    <property type="component" value="Unassembled WGS sequence"/>
</dbReference>
<evidence type="ECO:0000313" key="2">
    <source>
        <dbReference type="EMBL" id="MFD2910126.1"/>
    </source>
</evidence>
<proteinExistence type="predicted"/>
<protein>
    <submittedName>
        <fullName evidence="2">Uncharacterized protein</fullName>
    </submittedName>
</protein>